<evidence type="ECO:0000313" key="1">
    <source>
        <dbReference type="EMBL" id="MCS4157750.1"/>
    </source>
</evidence>
<dbReference type="AlphaFoldDB" id="A0AAW5P815"/>
<evidence type="ECO:0000313" key="2">
    <source>
        <dbReference type="Proteomes" id="UP001155110"/>
    </source>
</evidence>
<gene>
    <name evidence="1" type="ORF">GGP99_001714</name>
</gene>
<protein>
    <submittedName>
        <fullName evidence="1">Uncharacterized protein</fullName>
    </submittedName>
</protein>
<reference evidence="1" key="1">
    <citation type="submission" date="2022-08" db="EMBL/GenBank/DDBJ databases">
        <title>Genomic Encyclopedia of Type Strains, Phase V (KMG-V): Genome sequencing to study the core and pangenomes of soil and plant-associated prokaryotes.</title>
        <authorList>
            <person name="Whitman W."/>
        </authorList>
    </citation>
    <scope>NUCLEOTIDE SEQUENCE</scope>
    <source>
        <strain evidence="1">SP3002</strain>
    </source>
</reference>
<sequence length="71" mass="8279">MNKTDLIHASRNSQMKGIRKAALRKLCPRQPRCARDASRDVRLIDRLIGGESRMEIYRDRTSGHDIPHPRR</sequence>
<organism evidence="1 2">
    <name type="scientific">Salinibacter ruber</name>
    <dbReference type="NCBI Taxonomy" id="146919"/>
    <lineage>
        <taxon>Bacteria</taxon>
        <taxon>Pseudomonadati</taxon>
        <taxon>Rhodothermota</taxon>
        <taxon>Rhodothermia</taxon>
        <taxon>Rhodothermales</taxon>
        <taxon>Salinibacteraceae</taxon>
        <taxon>Salinibacter</taxon>
    </lineage>
</organism>
<dbReference type="EMBL" id="JANTZM010000007">
    <property type="protein sequence ID" value="MCS4157750.1"/>
    <property type="molecule type" value="Genomic_DNA"/>
</dbReference>
<comment type="caution">
    <text evidence="1">The sequence shown here is derived from an EMBL/GenBank/DDBJ whole genome shotgun (WGS) entry which is preliminary data.</text>
</comment>
<name>A0AAW5P815_9BACT</name>
<proteinExistence type="predicted"/>
<accession>A0AAW5P815</accession>
<dbReference type="Proteomes" id="UP001155110">
    <property type="component" value="Unassembled WGS sequence"/>
</dbReference>